<dbReference type="AlphaFoldDB" id="A0A381WIR8"/>
<reference evidence="6" key="1">
    <citation type="submission" date="2018-05" db="EMBL/GenBank/DDBJ databases">
        <authorList>
            <person name="Lanie J.A."/>
            <person name="Ng W.-L."/>
            <person name="Kazmierczak K.M."/>
            <person name="Andrzejewski T.M."/>
            <person name="Davidsen T.M."/>
            <person name="Wayne K.J."/>
            <person name="Tettelin H."/>
            <person name="Glass J.I."/>
            <person name="Rusch D."/>
            <person name="Podicherti R."/>
            <person name="Tsui H.-C.T."/>
            <person name="Winkler M.E."/>
        </authorList>
    </citation>
    <scope>NUCLEOTIDE SEQUENCE</scope>
</reference>
<proteinExistence type="predicted"/>
<dbReference type="PANTHER" id="PTHR42847">
    <property type="entry name" value="ALKANESULFONATE MONOOXYGENASE"/>
    <property type="match status" value="1"/>
</dbReference>
<feature type="domain" description="Luciferase-like" evidence="5">
    <location>
        <begin position="15"/>
        <end position="282"/>
    </location>
</feature>
<accession>A0A381WIR8</accession>
<dbReference type="InterPro" id="IPR036661">
    <property type="entry name" value="Luciferase-like_sf"/>
</dbReference>
<dbReference type="PANTHER" id="PTHR42847:SF4">
    <property type="entry name" value="ALKANESULFONATE MONOOXYGENASE-RELATED"/>
    <property type="match status" value="1"/>
</dbReference>
<sequence length="309" mass="34393">MAVPQNFVDGKADMALVRRSLEKGEELGFEGAWVQDQVTGEASLLESISLLCYSAALTEKMKLGVSVIVFPTRNAVQLAKSIGTLDHMSHGRAILGIGLGPPAQSSGFYQSFGFEYRQRLRRFNEGLKVMKALWTESAADLDGEFYTLRATAMEPKPIQKPHPPVWFGGQHPDALRRAVRHGDAYMGAGPTSTETFAGHVEKLRGFLDEEGRDPATLPLSKRIYVAVDNKPKRAKARLDEFFAYRYPWQLTARPNYVAETCVWGKPEQCVEGLNKAVAAGAEMILINPLWDYVEQMERFSAEVFPHVSL</sequence>
<dbReference type="InterPro" id="IPR050172">
    <property type="entry name" value="SsuD_RutA_monooxygenase"/>
</dbReference>
<dbReference type="GO" id="GO:0046306">
    <property type="term" value="P:alkanesulfonate catabolic process"/>
    <property type="evidence" value="ECO:0007669"/>
    <property type="project" value="TreeGrafter"/>
</dbReference>
<name>A0A381WIR8_9ZZZZ</name>
<keyword evidence="2" id="KW-0288">FMN</keyword>
<evidence type="ECO:0000256" key="4">
    <source>
        <dbReference type="ARBA" id="ARBA00023033"/>
    </source>
</evidence>
<gene>
    <name evidence="6" type="ORF">METZ01_LOCUS105259</name>
</gene>
<organism evidence="6">
    <name type="scientific">marine metagenome</name>
    <dbReference type="NCBI Taxonomy" id="408172"/>
    <lineage>
        <taxon>unclassified sequences</taxon>
        <taxon>metagenomes</taxon>
        <taxon>ecological metagenomes</taxon>
    </lineage>
</organism>
<dbReference type="SUPFAM" id="SSF51679">
    <property type="entry name" value="Bacterial luciferase-like"/>
    <property type="match status" value="1"/>
</dbReference>
<keyword evidence="1" id="KW-0285">Flavoprotein</keyword>
<protein>
    <recommendedName>
        <fullName evidence="5">Luciferase-like domain-containing protein</fullName>
    </recommendedName>
</protein>
<evidence type="ECO:0000256" key="1">
    <source>
        <dbReference type="ARBA" id="ARBA00022630"/>
    </source>
</evidence>
<dbReference type="Pfam" id="PF00296">
    <property type="entry name" value="Bac_luciferase"/>
    <property type="match status" value="1"/>
</dbReference>
<keyword evidence="3" id="KW-0560">Oxidoreductase</keyword>
<dbReference type="EMBL" id="UINC01011942">
    <property type="protein sequence ID" value="SVA52405.1"/>
    <property type="molecule type" value="Genomic_DNA"/>
</dbReference>
<evidence type="ECO:0000256" key="2">
    <source>
        <dbReference type="ARBA" id="ARBA00022643"/>
    </source>
</evidence>
<evidence type="ECO:0000313" key="6">
    <source>
        <dbReference type="EMBL" id="SVA52405.1"/>
    </source>
</evidence>
<evidence type="ECO:0000259" key="5">
    <source>
        <dbReference type="Pfam" id="PF00296"/>
    </source>
</evidence>
<dbReference type="Gene3D" id="3.20.20.30">
    <property type="entry name" value="Luciferase-like domain"/>
    <property type="match status" value="1"/>
</dbReference>
<dbReference type="GO" id="GO:0008726">
    <property type="term" value="F:alkanesulfonate monooxygenase activity"/>
    <property type="evidence" value="ECO:0007669"/>
    <property type="project" value="TreeGrafter"/>
</dbReference>
<dbReference type="InterPro" id="IPR011251">
    <property type="entry name" value="Luciferase-like_dom"/>
</dbReference>
<evidence type="ECO:0000256" key="3">
    <source>
        <dbReference type="ARBA" id="ARBA00023002"/>
    </source>
</evidence>
<keyword evidence="4" id="KW-0503">Monooxygenase</keyword>